<dbReference type="InterPro" id="IPR001810">
    <property type="entry name" value="F-box_dom"/>
</dbReference>
<comment type="caution">
    <text evidence="3">The sequence shown here is derived from an EMBL/GenBank/DDBJ whole genome shotgun (WGS) entry which is preliminary data.</text>
</comment>
<feature type="region of interest" description="Disordered" evidence="1">
    <location>
        <begin position="1"/>
        <end position="38"/>
    </location>
</feature>
<gene>
    <name evidence="3" type="ORF">C8D86_11936</name>
</gene>
<organism evidence="3 4">
    <name type="scientific">Aquicella lusitana</name>
    <dbReference type="NCBI Taxonomy" id="254246"/>
    <lineage>
        <taxon>Bacteria</taxon>
        <taxon>Pseudomonadati</taxon>
        <taxon>Pseudomonadota</taxon>
        <taxon>Gammaproteobacteria</taxon>
        <taxon>Legionellales</taxon>
        <taxon>Coxiellaceae</taxon>
        <taxon>Aquicella</taxon>
    </lineage>
</organism>
<proteinExistence type="predicted"/>
<accession>A0A370GCJ8</accession>
<dbReference type="Pfam" id="PF00646">
    <property type="entry name" value="F-box"/>
    <property type="match status" value="1"/>
</dbReference>
<dbReference type="InterPro" id="IPR036047">
    <property type="entry name" value="F-box-like_dom_sf"/>
</dbReference>
<evidence type="ECO:0000256" key="1">
    <source>
        <dbReference type="SAM" id="MobiDB-lite"/>
    </source>
</evidence>
<name>A0A370GCJ8_9COXI</name>
<dbReference type="PROSITE" id="PS50181">
    <property type="entry name" value="FBOX"/>
    <property type="match status" value="1"/>
</dbReference>
<reference evidence="3 4" key="1">
    <citation type="submission" date="2018-07" db="EMBL/GenBank/DDBJ databases">
        <title>Genomic Encyclopedia of Type Strains, Phase IV (KMG-IV): sequencing the most valuable type-strain genomes for metagenomic binning, comparative biology and taxonomic classification.</title>
        <authorList>
            <person name="Goeker M."/>
        </authorList>
    </citation>
    <scope>NUCLEOTIDE SEQUENCE [LARGE SCALE GENOMIC DNA]</scope>
    <source>
        <strain evidence="3 4">DSM 16500</strain>
    </source>
</reference>
<dbReference type="EMBL" id="QQAX01000019">
    <property type="protein sequence ID" value="RDI41518.1"/>
    <property type="molecule type" value="Genomic_DNA"/>
</dbReference>
<evidence type="ECO:0000313" key="4">
    <source>
        <dbReference type="Proteomes" id="UP000254720"/>
    </source>
</evidence>
<sequence>MQRNSNFFDRFTKKKTPDSEKPTNNNPLGSEPEVEEANSANGVEMKVINIGFQYDKAKETSPLLQKTPIEIIRVILSFLDLTDLYSTKLVNKLFYRASNDIIRHKKTEMKLAFALAVEDFFITQAVHSINSPGEAIQQLKYIASHMQACLNKQDMDINSVESIEKSIVQLYQIMCYLTIMHKLEFERYSHTTHRLEAFDKHCFPVNEDIYTPLTAIDFKNFQTAIAKNRPQDLEDNANSVRNFLTFLETQLETLCAPNTARLAQAKSTLSKEQKNVYGLIQDCIKLLFKNIQLAKNMSKEEKPIKNFS</sequence>
<dbReference type="AlphaFoldDB" id="A0A370GCJ8"/>
<dbReference type="Proteomes" id="UP000254720">
    <property type="component" value="Unassembled WGS sequence"/>
</dbReference>
<evidence type="ECO:0000259" key="2">
    <source>
        <dbReference type="PROSITE" id="PS50181"/>
    </source>
</evidence>
<feature type="domain" description="F-box" evidence="2">
    <location>
        <begin position="61"/>
        <end position="111"/>
    </location>
</feature>
<keyword evidence="4" id="KW-1185">Reference proteome</keyword>
<dbReference type="SUPFAM" id="SSF81383">
    <property type="entry name" value="F-box domain"/>
    <property type="match status" value="1"/>
</dbReference>
<protein>
    <submittedName>
        <fullName evidence="3">F-box associated protein</fullName>
    </submittedName>
</protein>
<evidence type="ECO:0000313" key="3">
    <source>
        <dbReference type="EMBL" id="RDI41518.1"/>
    </source>
</evidence>
<dbReference type="RefSeq" id="WP_114834922.1">
    <property type="nucleotide sequence ID" value="NZ_LR699114.1"/>
</dbReference>